<dbReference type="Proteomes" id="UP000188605">
    <property type="component" value="Unassembled WGS sequence"/>
</dbReference>
<name>A0ACC8XBW1_9FIRM</name>
<sequence length="310" mass="35379">MKHRIKKEEIIGFIFISPWVIGFFAFTLIPMLISGYLSFTEWNVLTGLEGINFVGFENYSEIFTDDEDFWQSLKVTFTFSFIFLPLSQVFALALACLLNQKVKGLKIFRTILFMPTVMPAVAVSLLWMWIFNSQYGILNRFLAIFSIQGPDWLQNPKTSLSALIIMGLWGVGSTMIIFLSALQDVPSSLYEAASIDGITPFKRFLYITVPMISSTIFFNLVMGIIGSFQYFTQAHVMTKGGPLGSTLFYNLYLYNVAFEKYEMGYASALAWIMFFIIVFFTALVFKSSTLWVYYENEGKSKGKKMKGEQV</sequence>
<keyword evidence="2" id="KW-1185">Reference proteome</keyword>
<protein>
    <submittedName>
        <fullName evidence="1">ABC transporter permease</fullName>
    </submittedName>
</protein>
<proteinExistence type="predicted"/>
<evidence type="ECO:0000313" key="2">
    <source>
        <dbReference type="Proteomes" id="UP000188605"/>
    </source>
</evidence>
<evidence type="ECO:0000313" key="1">
    <source>
        <dbReference type="EMBL" id="ONI40001.1"/>
    </source>
</evidence>
<accession>A0ACC8XBW1</accession>
<organism evidence="1 2">
    <name type="scientific">Candidatus Epulonipiscium fishelsonii</name>
    <dbReference type="NCBI Taxonomy" id="77094"/>
    <lineage>
        <taxon>Bacteria</taxon>
        <taxon>Bacillati</taxon>
        <taxon>Bacillota</taxon>
        <taxon>Clostridia</taxon>
        <taxon>Lachnospirales</taxon>
        <taxon>Lachnospiraceae</taxon>
        <taxon>Candidatus Epulonipiscium</taxon>
    </lineage>
</organism>
<reference evidence="1" key="1">
    <citation type="submission" date="2016-08" db="EMBL/GenBank/DDBJ databases">
        <authorList>
            <person name="Ngugi D.K."/>
            <person name="Miyake S."/>
            <person name="Stingl U."/>
        </authorList>
    </citation>
    <scope>NUCLEOTIDE SEQUENCE</scope>
    <source>
        <strain evidence="1">SCG-B11WGA-EpuloA1</strain>
    </source>
</reference>
<gene>
    <name evidence="1" type="ORF">AN396_06535</name>
</gene>
<dbReference type="EMBL" id="LJDB01000057">
    <property type="protein sequence ID" value="ONI40001.1"/>
    <property type="molecule type" value="Genomic_DNA"/>
</dbReference>
<comment type="caution">
    <text evidence="1">The sequence shown here is derived from an EMBL/GenBank/DDBJ whole genome shotgun (WGS) entry which is preliminary data.</text>
</comment>